<dbReference type="Proteomes" id="UP000008916">
    <property type="component" value="Chromosome"/>
</dbReference>
<dbReference type="PANTHER" id="PTHR43847">
    <property type="entry name" value="BLL3993 PROTEIN"/>
    <property type="match status" value="1"/>
</dbReference>
<keyword evidence="3 5" id="KW-1133">Transmembrane helix</keyword>
<dbReference type="AlphaFoldDB" id="E6TMZ2"/>
<dbReference type="EMBL" id="CP002385">
    <property type="protein sequence ID" value="ADT98295.1"/>
    <property type="molecule type" value="Genomic_DNA"/>
</dbReference>
<keyword evidence="2 5" id="KW-0812">Transmembrane</keyword>
<evidence type="ECO:0000256" key="1">
    <source>
        <dbReference type="ARBA" id="ARBA00004127"/>
    </source>
</evidence>
<keyword evidence="4 5" id="KW-0472">Membrane</keyword>
<comment type="subcellular location">
    <subcellularLocation>
        <location evidence="1">Endomembrane system</location>
        <topology evidence="1">Multi-pass membrane protein</topology>
    </subcellularLocation>
</comment>
<dbReference type="GO" id="GO:0012505">
    <property type="term" value="C:endomembrane system"/>
    <property type="evidence" value="ECO:0007669"/>
    <property type="project" value="UniProtKB-SubCell"/>
</dbReference>
<evidence type="ECO:0000256" key="3">
    <source>
        <dbReference type="ARBA" id="ARBA00022989"/>
    </source>
</evidence>
<proteinExistence type="predicted"/>
<organism evidence="6 7">
    <name type="scientific">Mycolicibacterium gilvum (strain DSM 45189 / LMG 24558 / Spyr1)</name>
    <name type="common">Mycobacterium gilvum</name>
    <dbReference type="NCBI Taxonomy" id="278137"/>
    <lineage>
        <taxon>Bacteria</taxon>
        <taxon>Bacillati</taxon>
        <taxon>Actinomycetota</taxon>
        <taxon>Actinomycetes</taxon>
        <taxon>Mycobacteriales</taxon>
        <taxon>Mycobacteriaceae</taxon>
        <taxon>Mycolicibacterium</taxon>
    </lineage>
</organism>
<protein>
    <recommendedName>
        <fullName evidence="8">Isoprenylcysteine carboxyl methyltransferase</fullName>
    </recommendedName>
</protein>
<dbReference type="PANTHER" id="PTHR43847:SF1">
    <property type="entry name" value="BLL3993 PROTEIN"/>
    <property type="match status" value="1"/>
</dbReference>
<keyword evidence="7" id="KW-1185">Reference proteome</keyword>
<feature type="transmembrane region" description="Helical" evidence="5">
    <location>
        <begin position="108"/>
        <end position="129"/>
    </location>
</feature>
<name>E6TMZ2_MYCSR</name>
<dbReference type="RefSeq" id="WP_013471125.1">
    <property type="nucleotide sequence ID" value="NC_014814.1"/>
</dbReference>
<evidence type="ECO:0008006" key="8">
    <source>
        <dbReference type="Google" id="ProtNLM"/>
    </source>
</evidence>
<dbReference type="Gene3D" id="1.20.120.1630">
    <property type="match status" value="1"/>
</dbReference>
<dbReference type="KEGG" id="msp:Mspyr1_16280"/>
<dbReference type="InterPro" id="IPR052527">
    <property type="entry name" value="Metal_cation-efflux_comp"/>
</dbReference>
<evidence type="ECO:0000256" key="4">
    <source>
        <dbReference type="ARBA" id="ARBA00023136"/>
    </source>
</evidence>
<dbReference type="HOGENOM" id="CLU_065200_1_2_11"/>
<gene>
    <name evidence="6" type="ordered locus">Mspyr1_16280</name>
</gene>
<evidence type="ECO:0000313" key="6">
    <source>
        <dbReference type="EMBL" id="ADT98295.1"/>
    </source>
</evidence>
<evidence type="ECO:0000256" key="5">
    <source>
        <dbReference type="SAM" id="Phobius"/>
    </source>
</evidence>
<dbReference type="InterPro" id="IPR007318">
    <property type="entry name" value="Phopholipid_MeTrfase"/>
</dbReference>
<evidence type="ECO:0000313" key="7">
    <source>
        <dbReference type="Proteomes" id="UP000008916"/>
    </source>
</evidence>
<feature type="transmembrane region" description="Helical" evidence="5">
    <location>
        <begin position="75"/>
        <end position="96"/>
    </location>
</feature>
<feature type="transmembrane region" description="Helical" evidence="5">
    <location>
        <begin position="32"/>
        <end position="54"/>
    </location>
</feature>
<evidence type="ECO:0000256" key="2">
    <source>
        <dbReference type="ARBA" id="ARBA00022692"/>
    </source>
</evidence>
<sequence length="224" mass="24149">MTLAAQAVLSSAAGLVFFAAVLFWPAGTVDYWQGWLFVAVFALTTIVPTVYLAIRHPAALARRMKAGPMAETRPVQRVVITAVIAAAIATFVVSALDHRFGWSDVPNWVVLVAELLVAIGLGGAQWVIVQNNYAGASITVEPGQTLASTGLYGLVRHPMYAGAALMMIATPPALGSWWGLLCVLGSAPALAARILDEEKMLTEELPGYREYTRRVRYRLIPGVW</sequence>
<feature type="transmembrane region" description="Helical" evidence="5">
    <location>
        <begin position="7"/>
        <end position="26"/>
    </location>
</feature>
<dbReference type="Pfam" id="PF04191">
    <property type="entry name" value="PEMT"/>
    <property type="match status" value="1"/>
</dbReference>
<accession>E6TMZ2</accession>
<reference evidence="6 7" key="1">
    <citation type="journal article" date="2011" name="Stand. Genomic Sci.">
        <title>Complete genome sequence of Mycobacterium sp. strain (Spyr1) and reclassification to Mycobacterium gilvum Spyr1.</title>
        <authorList>
            <person name="Kallimanis A."/>
            <person name="Karabika E."/>
            <person name="Mavromatis K."/>
            <person name="Lapidus A."/>
            <person name="Labutti K.M."/>
            <person name="Liolios K."/>
            <person name="Ivanova N."/>
            <person name="Goodwin L."/>
            <person name="Woyke T."/>
            <person name="Velentzas A.D."/>
            <person name="Perisynakis A."/>
            <person name="Ouzounis C.C."/>
            <person name="Kyrpides N.C."/>
            <person name="Koukkou A.I."/>
            <person name="Drainas C."/>
        </authorList>
    </citation>
    <scope>NUCLEOTIDE SEQUENCE [LARGE SCALE GENOMIC DNA]</scope>
    <source>
        <strain evidence="7">DSM 45189 / LMG 24558 / Spyr1</strain>
    </source>
</reference>